<dbReference type="Proteomes" id="UP000297403">
    <property type="component" value="Unassembled WGS sequence"/>
</dbReference>
<keyword evidence="2" id="KW-0732">Signal</keyword>
<protein>
    <recommendedName>
        <fullName evidence="5">Integral membrane protein</fullName>
    </recommendedName>
</protein>
<dbReference type="RefSeq" id="WP_134403053.1">
    <property type="nucleotide sequence ID" value="NZ_SOFY01000044.1"/>
</dbReference>
<accession>A0AAQ2C648</accession>
<keyword evidence="1" id="KW-1133">Transmembrane helix</keyword>
<evidence type="ECO:0008006" key="5">
    <source>
        <dbReference type="Google" id="ProtNLM"/>
    </source>
</evidence>
<feature type="transmembrane region" description="Helical" evidence="1">
    <location>
        <begin position="228"/>
        <end position="253"/>
    </location>
</feature>
<evidence type="ECO:0000313" key="4">
    <source>
        <dbReference type="Proteomes" id="UP000297403"/>
    </source>
</evidence>
<reference evidence="3 4" key="1">
    <citation type="submission" date="2019-03" db="EMBL/GenBank/DDBJ databases">
        <title>Genomics of glacier-inhabiting Cryobacterium strains.</title>
        <authorList>
            <person name="Liu Q."/>
            <person name="Xin Y.-H."/>
        </authorList>
    </citation>
    <scope>NUCLEOTIDE SEQUENCE [LARGE SCALE GENOMIC DNA]</scope>
    <source>
        <strain evidence="4">TMT1-22</strain>
    </source>
</reference>
<feature type="chain" id="PRO_5043039739" description="Integral membrane protein" evidence="2">
    <location>
        <begin position="18"/>
        <end position="407"/>
    </location>
</feature>
<comment type="caution">
    <text evidence="3">The sequence shown here is derived from an EMBL/GenBank/DDBJ whole genome shotgun (WGS) entry which is preliminary data.</text>
</comment>
<keyword evidence="1" id="KW-0812">Transmembrane</keyword>
<evidence type="ECO:0000256" key="2">
    <source>
        <dbReference type="SAM" id="SignalP"/>
    </source>
</evidence>
<dbReference type="EMBL" id="SOFY01000044">
    <property type="protein sequence ID" value="TFC47248.1"/>
    <property type="molecule type" value="Genomic_DNA"/>
</dbReference>
<evidence type="ECO:0000313" key="3">
    <source>
        <dbReference type="EMBL" id="TFC47248.1"/>
    </source>
</evidence>
<gene>
    <name evidence="3" type="ORF">E3O49_08440</name>
</gene>
<organism evidence="3 4">
    <name type="scientific">Cryobacterium shii</name>
    <dbReference type="NCBI Taxonomy" id="1259235"/>
    <lineage>
        <taxon>Bacteria</taxon>
        <taxon>Bacillati</taxon>
        <taxon>Actinomycetota</taxon>
        <taxon>Actinomycetes</taxon>
        <taxon>Micrococcales</taxon>
        <taxon>Microbacteriaceae</taxon>
        <taxon>Cryobacterium</taxon>
    </lineage>
</organism>
<evidence type="ECO:0000256" key="1">
    <source>
        <dbReference type="SAM" id="Phobius"/>
    </source>
</evidence>
<sequence length="407" mass="42921">MLLVTVGVLLAPVAVVAHWTRNVVTDTNTFVATVAPLADDPAFQAYLVDEIVTVVDEKVDIQGVTKDLFDGLSSLNLPPRAQDALALLEAPAVRGVESLIRSGAERVVTSDAFAQVWEEALRLSHTQIVAALEGETSSALVISGTGEVGIQLGPIIAEVKKQLVAQGFGLAANIPEVDRTIPIAQADALVQARTAYQLLDVLGAVLPWVSLLLIAAGVLVARRKSRALIWAGVTLGLSMALLAAGISVGRILFVNAISPADLPADLAGTVYDALVPLVPLVYATALSVGLAAVTVAVVAYLAGPFRGAIAVRRLTRDGARSLRGSAARSGVTTGRAGVWLYRARRYIRAAVGVAAAAVAIFWRPLTPAVIIWTACSPFWWCCCSSCCSARRTRCRPSLPTRRRNRPT</sequence>
<keyword evidence="4" id="KW-1185">Reference proteome</keyword>
<dbReference type="AlphaFoldDB" id="A0AAQ2C648"/>
<feature type="transmembrane region" description="Helical" evidence="1">
    <location>
        <begin position="201"/>
        <end position="221"/>
    </location>
</feature>
<keyword evidence="1" id="KW-0472">Membrane</keyword>
<feature type="transmembrane region" description="Helical" evidence="1">
    <location>
        <begin position="273"/>
        <end position="303"/>
    </location>
</feature>
<name>A0AAQ2C648_9MICO</name>
<feature type="transmembrane region" description="Helical" evidence="1">
    <location>
        <begin position="346"/>
        <end position="363"/>
    </location>
</feature>
<proteinExistence type="predicted"/>
<feature type="signal peptide" evidence="2">
    <location>
        <begin position="1"/>
        <end position="17"/>
    </location>
</feature>